<reference evidence="3 4" key="1">
    <citation type="submission" date="2021-01" db="EMBL/GenBank/DDBJ databases">
        <title>Genome Sequencing of Type Strains.</title>
        <authorList>
            <person name="Lemaire J.F."/>
            <person name="Inderbitzin P."/>
            <person name="Collins S.B."/>
            <person name="Wespe N."/>
            <person name="Knight-Connoni V."/>
        </authorList>
    </citation>
    <scope>NUCLEOTIDE SEQUENCE [LARGE SCALE GENOMIC DNA]</scope>
    <source>
        <strain evidence="3 4">DSM 23009</strain>
    </source>
</reference>
<feature type="transmembrane region" description="Helical" evidence="1">
    <location>
        <begin position="159"/>
        <end position="176"/>
    </location>
</feature>
<dbReference type="Proteomes" id="UP001296923">
    <property type="component" value="Unassembled WGS sequence"/>
</dbReference>
<dbReference type="GO" id="GO:0008237">
    <property type="term" value="F:metallopeptidase activity"/>
    <property type="evidence" value="ECO:0007669"/>
    <property type="project" value="UniProtKB-KW"/>
</dbReference>
<evidence type="ECO:0000313" key="4">
    <source>
        <dbReference type="Proteomes" id="UP001296923"/>
    </source>
</evidence>
<keyword evidence="1" id="KW-1133">Transmembrane helix</keyword>
<keyword evidence="3" id="KW-0645">Protease</keyword>
<keyword evidence="4" id="KW-1185">Reference proteome</keyword>
<feature type="domain" description="CAAX prenyl protease 2/Lysostaphin resistance protein A-like" evidence="2">
    <location>
        <begin position="128"/>
        <end position="219"/>
    </location>
</feature>
<name>A0ABS2ZWQ6_9BACL</name>
<accession>A0ABS2ZWQ6</accession>
<evidence type="ECO:0000256" key="1">
    <source>
        <dbReference type="SAM" id="Phobius"/>
    </source>
</evidence>
<feature type="transmembrane region" description="Helical" evidence="1">
    <location>
        <begin position="53"/>
        <end position="70"/>
    </location>
</feature>
<feature type="transmembrane region" description="Helical" evidence="1">
    <location>
        <begin position="99"/>
        <end position="119"/>
    </location>
</feature>
<dbReference type="PANTHER" id="PTHR36435">
    <property type="entry name" value="SLR1288 PROTEIN"/>
    <property type="match status" value="1"/>
</dbReference>
<keyword evidence="3" id="KW-0482">Metalloprotease</keyword>
<feature type="transmembrane region" description="Helical" evidence="1">
    <location>
        <begin position="207"/>
        <end position="227"/>
    </location>
</feature>
<protein>
    <submittedName>
        <fullName evidence="3">CPBP family intramembrane metalloprotease</fullName>
    </submittedName>
</protein>
<evidence type="ECO:0000313" key="3">
    <source>
        <dbReference type="EMBL" id="MBN3555792.1"/>
    </source>
</evidence>
<dbReference type="EMBL" id="JAFHKR010000039">
    <property type="protein sequence ID" value="MBN3555792.1"/>
    <property type="molecule type" value="Genomic_DNA"/>
</dbReference>
<proteinExistence type="predicted"/>
<dbReference type="InterPro" id="IPR003675">
    <property type="entry name" value="Rce1/LyrA-like_dom"/>
</dbReference>
<keyword evidence="1" id="KW-0812">Transmembrane</keyword>
<comment type="caution">
    <text evidence="3">The sequence shown here is derived from an EMBL/GenBank/DDBJ whole genome shotgun (WGS) entry which is preliminary data.</text>
</comment>
<sequence>MLSVLSLFVLYRINFKHRPTVSLFVFFLSGFVLFILGNDVIAQFRISKEAKIVLNRSLLFVLILGTVISIRRTKEVVKLYTVMPNWNSRIDFPNHTIKTLTFLGFGLLGSMTIFFPLLFMESKSFSQSLLIFALVFSLINAVLEELLWRGLLLSSLKNYVSTFYAVTVTSIGFGLLHLSIGIPFLMSLSFSFGGLFYALVVLKTKSIYPAILFHFVINIGMVLNGWIL</sequence>
<dbReference type="PANTHER" id="PTHR36435:SF1">
    <property type="entry name" value="CAAX AMINO TERMINAL PROTEASE FAMILY PROTEIN"/>
    <property type="match status" value="1"/>
</dbReference>
<dbReference type="InterPro" id="IPR052710">
    <property type="entry name" value="CAAX_protease"/>
</dbReference>
<feature type="transmembrane region" description="Helical" evidence="1">
    <location>
        <begin position="125"/>
        <end position="147"/>
    </location>
</feature>
<feature type="transmembrane region" description="Helical" evidence="1">
    <location>
        <begin position="21"/>
        <end position="41"/>
    </location>
</feature>
<keyword evidence="3" id="KW-0378">Hydrolase</keyword>
<organism evidence="3 4">
    <name type="scientific">Fictibacillus nanhaiensis</name>
    <dbReference type="NCBI Taxonomy" id="742169"/>
    <lineage>
        <taxon>Bacteria</taxon>
        <taxon>Bacillati</taxon>
        <taxon>Bacillota</taxon>
        <taxon>Bacilli</taxon>
        <taxon>Bacillales</taxon>
        <taxon>Fictibacillaceae</taxon>
        <taxon>Fictibacillus</taxon>
    </lineage>
</organism>
<gene>
    <name evidence="3" type="ORF">JYA63_16055</name>
</gene>
<evidence type="ECO:0000259" key="2">
    <source>
        <dbReference type="Pfam" id="PF02517"/>
    </source>
</evidence>
<feature type="transmembrane region" description="Helical" evidence="1">
    <location>
        <begin position="182"/>
        <end position="200"/>
    </location>
</feature>
<keyword evidence="1" id="KW-0472">Membrane</keyword>
<dbReference type="Pfam" id="PF02517">
    <property type="entry name" value="Rce1-like"/>
    <property type="match status" value="1"/>
</dbReference>